<organism evidence="1 2">
    <name type="scientific">Flemingia macrophylla</name>
    <dbReference type="NCBI Taxonomy" id="520843"/>
    <lineage>
        <taxon>Eukaryota</taxon>
        <taxon>Viridiplantae</taxon>
        <taxon>Streptophyta</taxon>
        <taxon>Embryophyta</taxon>
        <taxon>Tracheophyta</taxon>
        <taxon>Spermatophyta</taxon>
        <taxon>Magnoliopsida</taxon>
        <taxon>eudicotyledons</taxon>
        <taxon>Gunneridae</taxon>
        <taxon>Pentapetalae</taxon>
        <taxon>rosids</taxon>
        <taxon>fabids</taxon>
        <taxon>Fabales</taxon>
        <taxon>Fabaceae</taxon>
        <taxon>Papilionoideae</taxon>
        <taxon>50 kb inversion clade</taxon>
        <taxon>NPAAA clade</taxon>
        <taxon>indigoferoid/millettioid clade</taxon>
        <taxon>Phaseoleae</taxon>
        <taxon>Flemingia</taxon>
    </lineage>
</organism>
<keyword evidence="2" id="KW-1185">Reference proteome</keyword>
<protein>
    <submittedName>
        <fullName evidence="1">Uncharacterized protein</fullName>
    </submittedName>
</protein>
<dbReference type="Proteomes" id="UP001603857">
    <property type="component" value="Unassembled WGS sequence"/>
</dbReference>
<evidence type="ECO:0000313" key="1">
    <source>
        <dbReference type="EMBL" id="KAL2317083.1"/>
    </source>
</evidence>
<evidence type="ECO:0000313" key="2">
    <source>
        <dbReference type="Proteomes" id="UP001603857"/>
    </source>
</evidence>
<name>A0ABD1L0Q6_9FABA</name>
<dbReference type="AlphaFoldDB" id="A0ABD1L0Q6"/>
<reference evidence="1 2" key="1">
    <citation type="submission" date="2024-08" db="EMBL/GenBank/DDBJ databases">
        <title>Insights into the chromosomal genome structure of Flemingia macrophylla.</title>
        <authorList>
            <person name="Ding Y."/>
            <person name="Zhao Y."/>
            <person name="Bi W."/>
            <person name="Wu M."/>
            <person name="Zhao G."/>
            <person name="Gong Y."/>
            <person name="Li W."/>
            <person name="Zhang P."/>
        </authorList>
    </citation>
    <scope>NUCLEOTIDE SEQUENCE [LARGE SCALE GENOMIC DNA]</scope>
    <source>
        <strain evidence="1">DYQJB</strain>
        <tissue evidence="1">Leaf</tissue>
    </source>
</reference>
<proteinExistence type="predicted"/>
<dbReference type="EMBL" id="JBGMDY010000011">
    <property type="protein sequence ID" value="KAL2317083.1"/>
    <property type="molecule type" value="Genomic_DNA"/>
</dbReference>
<comment type="caution">
    <text evidence="1">The sequence shown here is derived from an EMBL/GenBank/DDBJ whole genome shotgun (WGS) entry which is preliminary data.</text>
</comment>
<accession>A0ABD1L0Q6</accession>
<sequence>MENNAVCCNVVVAKPLSKNMPPSLLGDDFCVFIYSFNAEIPRLPHVEVAIFRFTDNRNR</sequence>
<gene>
    <name evidence="1" type="ORF">Fmac_030959</name>
</gene>